<dbReference type="Proteomes" id="UP000253529">
    <property type="component" value="Unassembled WGS sequence"/>
</dbReference>
<feature type="binding site" evidence="7">
    <location>
        <position position="123"/>
    </location>
    <ligand>
        <name>FMN</name>
        <dbReference type="ChEBI" id="CHEBI:58210"/>
    </ligand>
</feature>
<evidence type="ECO:0000256" key="4">
    <source>
        <dbReference type="ARBA" id="ARBA00022679"/>
    </source>
</evidence>
<dbReference type="RefSeq" id="WP_113892012.1">
    <property type="nucleotide sequence ID" value="NZ_QNRK01000037.1"/>
</dbReference>
<feature type="binding site" evidence="7">
    <location>
        <begin position="88"/>
        <end position="91"/>
    </location>
    <ligand>
        <name>FMN</name>
        <dbReference type="ChEBI" id="CHEBI:58210"/>
    </ligand>
</feature>
<dbReference type="InterPro" id="IPR004507">
    <property type="entry name" value="UbiX-like"/>
</dbReference>
<comment type="function">
    <text evidence="7">Flavin prenyltransferase that catalyzes the synthesis of the prenylated FMN cofactor (prenyl-FMN) for 4-hydroxy-3-polyprenylbenzoic acid decarboxylase UbiD. The prenyltransferase is metal-independent and links a dimethylallyl moiety from dimethylallyl monophosphate (DMAP) to the flavin N5 and C6 atoms of FMN.</text>
</comment>
<evidence type="ECO:0000313" key="9">
    <source>
        <dbReference type="EMBL" id="RBP05047.1"/>
    </source>
</evidence>
<comment type="catalytic activity">
    <reaction evidence="5 7">
        <text>dimethylallyl phosphate + FMNH2 = prenylated FMNH2 + phosphate</text>
        <dbReference type="Rhea" id="RHEA:37743"/>
        <dbReference type="ChEBI" id="CHEBI:43474"/>
        <dbReference type="ChEBI" id="CHEBI:57618"/>
        <dbReference type="ChEBI" id="CHEBI:87467"/>
        <dbReference type="ChEBI" id="CHEBI:88052"/>
        <dbReference type="EC" id="2.5.1.129"/>
    </reaction>
</comment>
<dbReference type="OrthoDB" id="9781577at2"/>
<dbReference type="EC" id="2.5.1.129" evidence="7"/>
<keyword evidence="4 7" id="KW-0808">Transferase</keyword>
<sequence>MKRLIVGLSGASGSIYGIRLLEVLKTIPEIETHLVVSKGAEMTMRLEAGLDPAAVKELAEVVHHPGNLAASISSGSFQTIGMVVLPCSMKSLAQIALALDDNLLTRAADVTLKERRRLVVVPRETPLNLSHLRHMVAITEMGGVILPPVPSFYHHPRSVSDIVDQTIGKVLDQFQIAHDLFARWKGHAER</sequence>
<feature type="binding site" evidence="7">
    <location>
        <begin position="10"/>
        <end position="12"/>
    </location>
    <ligand>
        <name>FMN</name>
        <dbReference type="ChEBI" id="CHEBI:58210"/>
    </ligand>
</feature>
<proteinExistence type="inferred from homology"/>
<feature type="binding site" evidence="7">
    <location>
        <position position="169"/>
    </location>
    <ligand>
        <name>dimethylallyl phosphate</name>
        <dbReference type="ChEBI" id="CHEBI:88052"/>
    </ligand>
</feature>
<dbReference type="HAMAP" id="MF_01984">
    <property type="entry name" value="ubiX_pad"/>
    <property type="match status" value="1"/>
</dbReference>
<dbReference type="SUPFAM" id="SSF52507">
    <property type="entry name" value="Homo-oligomeric flavin-containing Cys decarboxylases, HFCD"/>
    <property type="match status" value="1"/>
</dbReference>
<dbReference type="FunFam" id="3.40.50.1950:FF:000001">
    <property type="entry name" value="Flavin prenyltransferase UbiX"/>
    <property type="match status" value="1"/>
</dbReference>
<evidence type="ECO:0000256" key="1">
    <source>
        <dbReference type="ARBA" id="ARBA00022602"/>
    </source>
</evidence>
<keyword evidence="1 7" id="KW-0637">Prenyltransferase</keyword>
<dbReference type="Gene3D" id="3.40.50.1950">
    <property type="entry name" value="Flavin prenyltransferase-like"/>
    <property type="match status" value="1"/>
</dbReference>
<feature type="domain" description="Flavoprotein" evidence="8">
    <location>
        <begin position="2"/>
        <end position="173"/>
    </location>
</feature>
<evidence type="ECO:0000313" key="10">
    <source>
        <dbReference type="Proteomes" id="UP000253529"/>
    </source>
</evidence>
<feature type="binding site" evidence="7">
    <location>
        <position position="37"/>
    </location>
    <ligand>
        <name>FMN</name>
        <dbReference type="ChEBI" id="CHEBI:58210"/>
    </ligand>
</feature>
<dbReference type="NCBIfam" id="TIGR00421">
    <property type="entry name" value="ubiX_pad"/>
    <property type="match status" value="1"/>
</dbReference>
<dbReference type="GO" id="GO:0016831">
    <property type="term" value="F:carboxy-lyase activity"/>
    <property type="evidence" value="ECO:0007669"/>
    <property type="project" value="TreeGrafter"/>
</dbReference>
<dbReference type="InterPro" id="IPR003382">
    <property type="entry name" value="Flavoprotein"/>
</dbReference>
<keyword evidence="10" id="KW-1185">Reference proteome</keyword>
<organism evidence="9 10">
    <name type="scientific">Roseiarcus fermentans</name>
    <dbReference type="NCBI Taxonomy" id="1473586"/>
    <lineage>
        <taxon>Bacteria</taxon>
        <taxon>Pseudomonadati</taxon>
        <taxon>Pseudomonadota</taxon>
        <taxon>Alphaproteobacteria</taxon>
        <taxon>Hyphomicrobiales</taxon>
        <taxon>Roseiarcaceae</taxon>
        <taxon>Roseiarcus</taxon>
    </lineage>
</organism>
<protein>
    <recommendedName>
        <fullName evidence="7">Flavin prenyltransferase UbiX</fullName>
        <ecNumber evidence="7">2.5.1.129</ecNumber>
    </recommendedName>
</protein>
<evidence type="ECO:0000259" key="8">
    <source>
        <dbReference type="Pfam" id="PF02441"/>
    </source>
</evidence>
<comment type="caution">
    <text evidence="7">Lacks conserved residue(s) required for the propagation of feature annotation.</text>
</comment>
<accession>A0A366ERL5</accession>
<dbReference type="Pfam" id="PF02441">
    <property type="entry name" value="Flavoprotein"/>
    <property type="match status" value="1"/>
</dbReference>
<evidence type="ECO:0000256" key="5">
    <source>
        <dbReference type="ARBA" id="ARBA00050612"/>
    </source>
</evidence>
<reference evidence="9 10" key="1">
    <citation type="submission" date="2018-06" db="EMBL/GenBank/DDBJ databases">
        <title>Genomic Encyclopedia of Type Strains, Phase IV (KMG-IV): sequencing the most valuable type-strain genomes for metagenomic binning, comparative biology and taxonomic classification.</title>
        <authorList>
            <person name="Goeker M."/>
        </authorList>
    </citation>
    <scope>NUCLEOTIDE SEQUENCE [LARGE SCALE GENOMIC DNA]</scope>
    <source>
        <strain evidence="9 10">DSM 24875</strain>
    </source>
</reference>
<dbReference type="GO" id="GO:0106141">
    <property type="term" value="F:flavin prenyltransferase activity"/>
    <property type="evidence" value="ECO:0007669"/>
    <property type="project" value="UniProtKB-EC"/>
</dbReference>
<comment type="similarity">
    <text evidence="6 7">Belongs to the UbiX/PAD1 family.</text>
</comment>
<evidence type="ECO:0000256" key="3">
    <source>
        <dbReference type="ARBA" id="ARBA00022643"/>
    </source>
</evidence>
<keyword evidence="2 7" id="KW-0285">Flavoprotein</keyword>
<keyword evidence="3 7" id="KW-0288">FMN</keyword>
<name>A0A366ERL5_9HYPH</name>
<dbReference type="AlphaFoldDB" id="A0A366ERL5"/>
<feature type="binding site" evidence="7">
    <location>
        <position position="153"/>
    </location>
    <ligand>
        <name>dimethylallyl phosphate</name>
        <dbReference type="ChEBI" id="CHEBI:88052"/>
    </ligand>
</feature>
<evidence type="ECO:0000256" key="2">
    <source>
        <dbReference type="ARBA" id="ARBA00022630"/>
    </source>
</evidence>
<gene>
    <name evidence="7" type="primary">ubiX</name>
    <name evidence="9" type="ORF">DFR50_13732</name>
</gene>
<dbReference type="InterPro" id="IPR036551">
    <property type="entry name" value="Flavin_trans-like"/>
</dbReference>
<evidence type="ECO:0000256" key="7">
    <source>
        <dbReference type="HAMAP-Rule" id="MF_01984"/>
    </source>
</evidence>
<evidence type="ECO:0000256" key="6">
    <source>
        <dbReference type="ARBA" id="ARBA00060793"/>
    </source>
</evidence>
<dbReference type="NCBIfam" id="NF004685">
    <property type="entry name" value="PRK06029.1"/>
    <property type="match status" value="1"/>
</dbReference>
<comment type="caution">
    <text evidence="9">The sequence shown here is derived from an EMBL/GenBank/DDBJ whole genome shotgun (WGS) entry which is preliminary data.</text>
</comment>
<dbReference type="EMBL" id="QNRK01000037">
    <property type="protein sequence ID" value="RBP05047.1"/>
    <property type="molecule type" value="Genomic_DNA"/>
</dbReference>
<dbReference type="PANTHER" id="PTHR43374:SF1">
    <property type="entry name" value="FLAVIN PRENYLTRANSFERASE PAD1, MITOCHONDRIAL"/>
    <property type="match status" value="1"/>
</dbReference>
<dbReference type="PANTHER" id="PTHR43374">
    <property type="entry name" value="FLAVIN PRENYLTRANSFERASE"/>
    <property type="match status" value="1"/>
</dbReference>